<keyword evidence="2" id="KW-0812">Transmembrane</keyword>
<organism evidence="3 4">
    <name type="scientific">Faecalibacterium prausnitzii</name>
    <dbReference type="NCBI Taxonomy" id="853"/>
    <lineage>
        <taxon>Bacteria</taxon>
        <taxon>Bacillati</taxon>
        <taxon>Bacillota</taxon>
        <taxon>Clostridia</taxon>
        <taxon>Eubacteriales</taxon>
        <taxon>Oscillospiraceae</taxon>
        <taxon>Faecalibacterium</taxon>
    </lineage>
</organism>
<protein>
    <submittedName>
        <fullName evidence="3">Uncharacterized protein</fullName>
    </submittedName>
</protein>
<dbReference type="AlphaFoldDB" id="A0A2A7AQ27"/>
<comment type="caution">
    <text evidence="3">The sequence shown here is derived from an EMBL/GenBank/DDBJ whole genome shotgun (WGS) entry which is preliminary data.</text>
</comment>
<dbReference type="EMBL" id="NMTY01000016">
    <property type="protein sequence ID" value="PDX81128.1"/>
    <property type="molecule type" value="Genomic_DNA"/>
</dbReference>
<reference evidence="3 4" key="1">
    <citation type="journal article" date="2017" name="Front. Microbiol.">
        <title>New Insights into the Diversity of the Genus Faecalibacterium.</title>
        <authorList>
            <person name="Benevides L."/>
            <person name="Burman S."/>
            <person name="Martin R."/>
            <person name="Robert V."/>
            <person name="Thomas M."/>
            <person name="Miquel S."/>
            <person name="Chain F."/>
            <person name="Sokol H."/>
            <person name="Bermudez-Humaran L.G."/>
            <person name="Morrison M."/>
            <person name="Langella P."/>
            <person name="Azevedo V.A."/>
            <person name="Chatel J.M."/>
            <person name="Soares S."/>
        </authorList>
    </citation>
    <scope>NUCLEOTIDE SEQUENCE [LARGE SCALE GENOMIC DNA]</scope>
    <source>
        <strain evidence="3 4">CNCM I 4575</strain>
    </source>
</reference>
<keyword evidence="2" id="KW-0472">Membrane</keyword>
<accession>A0A2A7AQ27</accession>
<feature type="transmembrane region" description="Helical" evidence="2">
    <location>
        <begin position="18"/>
        <end position="39"/>
    </location>
</feature>
<sequence>MSNFLQTLFNTNHDQPSFLVFVVLAFIAIVVPNLSKYLYESRRARNAPHTTSSAASSGPKKKKKKKR</sequence>
<gene>
    <name evidence="3" type="ORF">CGS58_07645</name>
</gene>
<keyword evidence="2" id="KW-1133">Transmembrane helix</keyword>
<evidence type="ECO:0000313" key="4">
    <source>
        <dbReference type="Proteomes" id="UP000220005"/>
    </source>
</evidence>
<evidence type="ECO:0000313" key="3">
    <source>
        <dbReference type="EMBL" id="PDX81128.1"/>
    </source>
</evidence>
<proteinExistence type="predicted"/>
<name>A0A2A7AQ27_9FIRM</name>
<evidence type="ECO:0000256" key="2">
    <source>
        <dbReference type="SAM" id="Phobius"/>
    </source>
</evidence>
<dbReference type="Proteomes" id="UP000220005">
    <property type="component" value="Unassembled WGS sequence"/>
</dbReference>
<evidence type="ECO:0000256" key="1">
    <source>
        <dbReference type="SAM" id="MobiDB-lite"/>
    </source>
</evidence>
<feature type="region of interest" description="Disordered" evidence="1">
    <location>
        <begin position="43"/>
        <end position="67"/>
    </location>
</feature>
<dbReference type="RefSeq" id="WP_097839473.1">
    <property type="nucleotide sequence ID" value="NZ_NMTY01000016.1"/>
</dbReference>